<comment type="caution">
    <text evidence="5">The sequence shown here is derived from an EMBL/GenBank/DDBJ whole genome shotgun (WGS) entry which is preliminary data.</text>
</comment>
<keyword evidence="2" id="KW-0863">Zinc-finger</keyword>
<evidence type="ECO:0000259" key="4">
    <source>
        <dbReference type="Pfam" id="PF05131"/>
    </source>
</evidence>
<dbReference type="GO" id="GO:0048284">
    <property type="term" value="P:organelle fusion"/>
    <property type="evidence" value="ECO:0007669"/>
    <property type="project" value="TreeGrafter"/>
</dbReference>
<evidence type="ECO:0000256" key="2">
    <source>
        <dbReference type="ARBA" id="ARBA00022771"/>
    </source>
</evidence>
<feature type="domain" description="Pep3/Vps18 beta-propeller" evidence="4">
    <location>
        <begin position="1"/>
        <end position="345"/>
    </location>
</feature>
<keyword evidence="3" id="KW-0862">Zinc</keyword>
<evidence type="ECO:0000313" key="5">
    <source>
        <dbReference type="EMBL" id="KAK3283679.1"/>
    </source>
</evidence>
<dbReference type="GO" id="GO:0007032">
    <property type="term" value="P:endosome organization"/>
    <property type="evidence" value="ECO:0007669"/>
    <property type="project" value="TreeGrafter"/>
</dbReference>
<keyword evidence="6" id="KW-1185">Reference proteome</keyword>
<dbReference type="SUPFAM" id="SSF50978">
    <property type="entry name" value="WD40 repeat-like"/>
    <property type="match status" value="1"/>
</dbReference>
<dbReference type="AlphaFoldDB" id="A0AAE0GSR1"/>
<dbReference type="GO" id="GO:0005768">
    <property type="term" value="C:endosome"/>
    <property type="evidence" value="ECO:0007669"/>
    <property type="project" value="TreeGrafter"/>
</dbReference>
<organism evidence="5 6">
    <name type="scientific">Cymbomonas tetramitiformis</name>
    <dbReference type="NCBI Taxonomy" id="36881"/>
    <lineage>
        <taxon>Eukaryota</taxon>
        <taxon>Viridiplantae</taxon>
        <taxon>Chlorophyta</taxon>
        <taxon>Pyramimonadophyceae</taxon>
        <taxon>Pyramimonadales</taxon>
        <taxon>Pyramimonadaceae</taxon>
        <taxon>Cymbomonas</taxon>
    </lineage>
</organism>
<dbReference type="InterPro" id="IPR036322">
    <property type="entry name" value="WD40_repeat_dom_sf"/>
</dbReference>
<sequence>MFTVETLENDAAKGRGAITCVCAAGNLVVVGTDRGAVIRYDFEQGGATEIETNRLTDVAVDRLFIEPHGRHLIVALRDNNRRPLEVLYVHRSWKKGRSLAKMKGMAVTAIAWNKAAMTDNSFKDLVIGTRSGSLYEVEVAEKEKKEKVFKQLYDGGDGREPVEALQMEVMGTSTQGTRYFLLAVTATRCFVFSGVGNLEAMFVSHGAGGFSPLVELPGEPLHSELHLHSRGGRRPEAFAWLTGPGIYHGTLQFGEDAHVGEHSLLPFPNSGIHTPLSLAVTDYHFLLLYPDNLQAINRLSGEVVSNTPPPRDAFANVGNMLGLATDNDAGIIYLYSGDSLFEVVIKDEGRDMWKLHLDRKEYAAALEHCKDSGQRDSVYAIQAEEAFRSGDYSRAAAFYARTPTAAPFEEVTLKLIEAGQPDALRTFLLHKLDNLSK</sequence>
<dbReference type="Pfam" id="PF05131">
    <property type="entry name" value="Pep3_Vps18"/>
    <property type="match status" value="1"/>
</dbReference>
<keyword evidence="1" id="KW-0479">Metal-binding</keyword>
<evidence type="ECO:0000256" key="1">
    <source>
        <dbReference type="ARBA" id="ARBA00022723"/>
    </source>
</evidence>
<dbReference type="InterPro" id="IPR007810">
    <property type="entry name" value="Pep3/Vps18_beta-prop"/>
</dbReference>
<protein>
    <recommendedName>
        <fullName evidence="4">Pep3/Vps18 beta-propeller domain-containing protein</fullName>
    </recommendedName>
</protein>
<dbReference type="GO" id="GO:0030897">
    <property type="term" value="C:HOPS complex"/>
    <property type="evidence" value="ECO:0007669"/>
    <property type="project" value="TreeGrafter"/>
</dbReference>
<accession>A0AAE0GSR1</accession>
<dbReference type="EMBL" id="LGRX02002684">
    <property type="protein sequence ID" value="KAK3283679.1"/>
    <property type="molecule type" value="Genomic_DNA"/>
</dbReference>
<evidence type="ECO:0000313" key="6">
    <source>
        <dbReference type="Proteomes" id="UP001190700"/>
    </source>
</evidence>
<dbReference type="PANTHER" id="PTHR23323:SF26">
    <property type="entry name" value="VACUOLAR PROTEIN SORTING-ASSOCIATED PROTEIN 18 HOMOLOG"/>
    <property type="match status" value="1"/>
</dbReference>
<dbReference type="GO" id="GO:0006904">
    <property type="term" value="P:vesicle docking involved in exocytosis"/>
    <property type="evidence" value="ECO:0007669"/>
    <property type="project" value="TreeGrafter"/>
</dbReference>
<reference evidence="5 6" key="1">
    <citation type="journal article" date="2015" name="Genome Biol. Evol.">
        <title>Comparative Genomics of a Bacterivorous Green Alga Reveals Evolutionary Causalities and Consequences of Phago-Mixotrophic Mode of Nutrition.</title>
        <authorList>
            <person name="Burns J.A."/>
            <person name="Paasch A."/>
            <person name="Narechania A."/>
            <person name="Kim E."/>
        </authorList>
    </citation>
    <scope>NUCLEOTIDE SEQUENCE [LARGE SCALE GENOMIC DNA]</scope>
    <source>
        <strain evidence="5 6">PLY_AMNH</strain>
    </source>
</reference>
<name>A0AAE0GSR1_9CHLO</name>
<proteinExistence type="predicted"/>
<evidence type="ECO:0000256" key="3">
    <source>
        <dbReference type="ARBA" id="ARBA00022833"/>
    </source>
</evidence>
<dbReference type="InterPro" id="IPR015943">
    <property type="entry name" value="WD40/YVTN_repeat-like_dom_sf"/>
</dbReference>
<dbReference type="GO" id="GO:0030674">
    <property type="term" value="F:protein-macromolecule adaptor activity"/>
    <property type="evidence" value="ECO:0007669"/>
    <property type="project" value="TreeGrafter"/>
</dbReference>
<dbReference type="Gene3D" id="2.130.10.10">
    <property type="entry name" value="YVTN repeat-like/Quinoprotein amine dehydrogenase"/>
    <property type="match status" value="1"/>
</dbReference>
<dbReference type="GO" id="GO:0007033">
    <property type="term" value="P:vacuole organization"/>
    <property type="evidence" value="ECO:0007669"/>
    <property type="project" value="TreeGrafter"/>
</dbReference>
<dbReference type="PANTHER" id="PTHR23323">
    <property type="entry name" value="VACUOLAR PROTEIN SORTING-ASSOCIATED PROTEIN"/>
    <property type="match status" value="1"/>
</dbReference>
<dbReference type="GO" id="GO:0008270">
    <property type="term" value="F:zinc ion binding"/>
    <property type="evidence" value="ECO:0007669"/>
    <property type="project" value="UniProtKB-KW"/>
</dbReference>
<gene>
    <name evidence="5" type="ORF">CYMTET_8639</name>
</gene>
<dbReference type="Proteomes" id="UP001190700">
    <property type="component" value="Unassembled WGS sequence"/>
</dbReference>